<evidence type="ECO:0000256" key="3">
    <source>
        <dbReference type="ARBA" id="ARBA00022603"/>
    </source>
</evidence>
<keyword evidence="8" id="KW-1185">Reference proteome</keyword>
<dbReference type="InterPro" id="IPR050714">
    <property type="entry name" value="Cobalamin_biosynth_MTase"/>
</dbReference>
<organism evidence="7 8">
    <name type="scientific">Candidatus Methanoperedens nitratireducens</name>
    <dbReference type="NCBI Taxonomy" id="1392998"/>
    <lineage>
        <taxon>Archaea</taxon>
        <taxon>Methanobacteriati</taxon>
        <taxon>Methanobacteriota</taxon>
        <taxon>Stenosarchaea group</taxon>
        <taxon>Methanomicrobia</taxon>
        <taxon>Methanosarcinales</taxon>
        <taxon>ANME-2 cluster</taxon>
        <taxon>Candidatus Methanoperedentaceae</taxon>
        <taxon>Candidatus Methanoperedens</taxon>
    </lineage>
</organism>
<gene>
    <name evidence="7" type="primary">cbiT</name>
    <name evidence="7" type="ORF">MNV_1610001</name>
</gene>
<protein>
    <submittedName>
        <fullName evidence="7">Putative cobalt-precorrin-6Y C(15)-methyltransferase (Decarboxylating)</fullName>
        <ecNumber evidence="7">2.1.1.-</ecNumber>
    </submittedName>
</protein>
<dbReference type="GO" id="GO:0008276">
    <property type="term" value="F:protein methyltransferase activity"/>
    <property type="evidence" value="ECO:0007669"/>
    <property type="project" value="InterPro"/>
</dbReference>
<dbReference type="Gene3D" id="3.40.50.150">
    <property type="entry name" value="Vaccinia Virus protein VP39"/>
    <property type="match status" value="1"/>
</dbReference>
<dbReference type="NCBIfam" id="TIGR02469">
    <property type="entry name" value="CbiT"/>
    <property type="match status" value="1"/>
</dbReference>
<dbReference type="SUPFAM" id="SSF53335">
    <property type="entry name" value="S-adenosyl-L-methionine-dependent methyltransferases"/>
    <property type="match status" value="1"/>
</dbReference>
<accession>A0A284VLM0</accession>
<dbReference type="InterPro" id="IPR014008">
    <property type="entry name" value="Cbl_synth_MTase_CbiT"/>
</dbReference>
<reference evidence="8" key="1">
    <citation type="submission" date="2017-06" db="EMBL/GenBank/DDBJ databases">
        <authorList>
            <person name="Cremers G."/>
        </authorList>
    </citation>
    <scope>NUCLEOTIDE SEQUENCE [LARGE SCALE GENOMIC DNA]</scope>
</reference>
<dbReference type="GO" id="GO:0032259">
    <property type="term" value="P:methylation"/>
    <property type="evidence" value="ECO:0007669"/>
    <property type="project" value="UniProtKB-KW"/>
</dbReference>
<keyword evidence="2" id="KW-0169">Cobalamin biosynthesis</keyword>
<dbReference type="AlphaFoldDB" id="A0A284VLM0"/>
<comment type="pathway">
    <text evidence="1">Cofactor biosynthesis; adenosylcobalamin biosynthesis.</text>
</comment>
<dbReference type="Proteomes" id="UP000218615">
    <property type="component" value="Unassembled WGS sequence"/>
</dbReference>
<dbReference type="RefSeq" id="WP_096204354.1">
    <property type="nucleotide sequence ID" value="NZ_FZMP01000070.1"/>
</dbReference>
<dbReference type="Pfam" id="PF13847">
    <property type="entry name" value="Methyltransf_31"/>
    <property type="match status" value="1"/>
</dbReference>
<proteinExistence type="predicted"/>
<dbReference type="PANTHER" id="PTHR43182">
    <property type="entry name" value="COBALT-PRECORRIN-6B C(15)-METHYLTRANSFERASE (DECARBOXYLATING)"/>
    <property type="match status" value="1"/>
</dbReference>
<evidence type="ECO:0000259" key="6">
    <source>
        <dbReference type="Pfam" id="PF13847"/>
    </source>
</evidence>
<feature type="domain" description="Methyltransferase" evidence="6">
    <location>
        <begin position="24"/>
        <end position="104"/>
    </location>
</feature>
<name>A0A284VLM0_9EURY</name>
<evidence type="ECO:0000256" key="1">
    <source>
        <dbReference type="ARBA" id="ARBA00004953"/>
    </source>
</evidence>
<keyword evidence="5" id="KW-0949">S-adenosyl-L-methionine</keyword>
<evidence type="ECO:0000313" key="8">
    <source>
        <dbReference type="Proteomes" id="UP000218615"/>
    </source>
</evidence>
<dbReference type="PANTHER" id="PTHR43182:SF1">
    <property type="entry name" value="COBALT-PRECORRIN-7 C(5)-METHYLTRANSFERASE"/>
    <property type="match status" value="1"/>
</dbReference>
<dbReference type="EC" id="2.1.1.-" evidence="7"/>
<dbReference type="InterPro" id="IPR025714">
    <property type="entry name" value="Methyltranfer_dom"/>
</dbReference>
<evidence type="ECO:0000256" key="5">
    <source>
        <dbReference type="ARBA" id="ARBA00022691"/>
    </source>
</evidence>
<evidence type="ECO:0000256" key="4">
    <source>
        <dbReference type="ARBA" id="ARBA00022679"/>
    </source>
</evidence>
<dbReference type="OrthoDB" id="6027at2157"/>
<evidence type="ECO:0000313" key="7">
    <source>
        <dbReference type="EMBL" id="SNQ60097.1"/>
    </source>
</evidence>
<dbReference type="EMBL" id="FZMP01000070">
    <property type="protein sequence ID" value="SNQ60097.1"/>
    <property type="molecule type" value="Genomic_DNA"/>
</dbReference>
<sequence length="174" mass="18592">MIYPTGTPTQPEVIAVALSKLNIKPADVFVDIGCGSGSVSISAARLAKRVYAIDSRDEAVRAATENIKECGLTNVQVLKGEATQLLPDLEVDCAFVGGSKNLEQVLEILAEKVPRFVVSAVRMETVFSALEIMKKNNVFKELLQIQLSRGNELAGGTMLKPENPVFLLVGGGSC</sequence>
<dbReference type="CDD" id="cd02440">
    <property type="entry name" value="AdoMet_MTases"/>
    <property type="match status" value="1"/>
</dbReference>
<dbReference type="InterPro" id="IPR029063">
    <property type="entry name" value="SAM-dependent_MTases_sf"/>
</dbReference>
<evidence type="ECO:0000256" key="2">
    <source>
        <dbReference type="ARBA" id="ARBA00022573"/>
    </source>
</evidence>
<dbReference type="GO" id="GO:0009236">
    <property type="term" value="P:cobalamin biosynthetic process"/>
    <property type="evidence" value="ECO:0007669"/>
    <property type="project" value="UniProtKB-KW"/>
</dbReference>
<keyword evidence="3 7" id="KW-0489">Methyltransferase</keyword>
<keyword evidence="4 7" id="KW-0808">Transferase</keyword>